<keyword evidence="5" id="KW-0410">Iron transport</keyword>
<evidence type="ECO:0000256" key="5">
    <source>
        <dbReference type="ARBA" id="ARBA00022496"/>
    </source>
</evidence>
<reference evidence="19 20" key="1">
    <citation type="submission" date="2016-08" db="EMBL/GenBank/DDBJ databases">
        <authorList>
            <person name="Seilhamer J.J."/>
        </authorList>
    </citation>
    <scope>NUCLEOTIDE SEQUENCE [LARGE SCALE GENOMIC DNA]</scope>
    <source>
        <strain evidence="19 20">BRTC-1</strain>
    </source>
</reference>
<dbReference type="GO" id="GO:0038023">
    <property type="term" value="F:signaling receptor activity"/>
    <property type="evidence" value="ECO:0007669"/>
    <property type="project" value="InterPro"/>
</dbReference>
<dbReference type="CDD" id="cd01347">
    <property type="entry name" value="ligand_gated_channel"/>
    <property type="match status" value="1"/>
</dbReference>
<keyword evidence="11 14" id="KW-0472">Membrane</keyword>
<dbReference type="Gene3D" id="2.170.130.10">
    <property type="entry name" value="TonB-dependent receptor, plug domain"/>
    <property type="match status" value="1"/>
</dbReference>
<evidence type="ECO:0000259" key="17">
    <source>
        <dbReference type="Pfam" id="PF00593"/>
    </source>
</evidence>
<dbReference type="Pfam" id="PF07715">
    <property type="entry name" value="Plug"/>
    <property type="match status" value="1"/>
</dbReference>
<feature type="domain" description="TonB-dependent receptor plug" evidence="18">
    <location>
        <begin position="72"/>
        <end position="173"/>
    </location>
</feature>
<protein>
    <submittedName>
        <fullName evidence="19">TonB-dependent receptor</fullName>
    </submittedName>
</protein>
<gene>
    <name evidence="19" type="ORF">BFG52_00820</name>
</gene>
<dbReference type="PANTHER" id="PTHR32552:SF82">
    <property type="entry name" value="FCUA PROTEIN"/>
    <property type="match status" value="1"/>
</dbReference>
<evidence type="ECO:0000256" key="12">
    <source>
        <dbReference type="ARBA" id="ARBA00023170"/>
    </source>
</evidence>
<feature type="short sequence motif" description="TonB C-terminal box" evidence="15">
    <location>
        <begin position="717"/>
        <end position="734"/>
    </location>
</feature>
<evidence type="ECO:0000256" key="6">
    <source>
        <dbReference type="ARBA" id="ARBA00022692"/>
    </source>
</evidence>
<dbReference type="PROSITE" id="PS52016">
    <property type="entry name" value="TONB_DEPENDENT_REC_3"/>
    <property type="match status" value="1"/>
</dbReference>
<keyword evidence="12 19" id="KW-0675">Receptor</keyword>
<dbReference type="SUPFAM" id="SSF56935">
    <property type="entry name" value="Porins"/>
    <property type="match status" value="1"/>
</dbReference>
<dbReference type="PROSITE" id="PS01156">
    <property type="entry name" value="TONB_DEPENDENT_REC_2"/>
    <property type="match status" value="1"/>
</dbReference>
<keyword evidence="13 14" id="KW-0998">Cell outer membrane</keyword>
<evidence type="ECO:0000259" key="18">
    <source>
        <dbReference type="Pfam" id="PF07715"/>
    </source>
</evidence>
<dbReference type="KEGG" id="ala:BFG52_00820"/>
<dbReference type="GO" id="GO:0009279">
    <property type="term" value="C:cell outer membrane"/>
    <property type="evidence" value="ECO:0007669"/>
    <property type="project" value="UniProtKB-SubCell"/>
</dbReference>
<dbReference type="Proteomes" id="UP000093391">
    <property type="component" value="Chromosome"/>
</dbReference>
<name>A0A1B2M3M6_9GAMM</name>
<keyword evidence="8" id="KW-0408">Iron</keyword>
<evidence type="ECO:0000256" key="11">
    <source>
        <dbReference type="ARBA" id="ARBA00023136"/>
    </source>
</evidence>
<organism evidence="19 20">
    <name type="scientific">Acinetobacter larvae</name>
    <dbReference type="NCBI Taxonomy" id="1789224"/>
    <lineage>
        <taxon>Bacteria</taxon>
        <taxon>Pseudomonadati</taxon>
        <taxon>Pseudomonadota</taxon>
        <taxon>Gammaproteobacteria</taxon>
        <taxon>Moraxellales</taxon>
        <taxon>Moraxellaceae</taxon>
        <taxon>Acinetobacter</taxon>
    </lineage>
</organism>
<dbReference type="InterPro" id="IPR012910">
    <property type="entry name" value="Plug_dom"/>
</dbReference>
<keyword evidence="4 14" id="KW-1134">Transmembrane beta strand</keyword>
<evidence type="ECO:0000256" key="13">
    <source>
        <dbReference type="ARBA" id="ARBA00023237"/>
    </source>
</evidence>
<dbReference type="PANTHER" id="PTHR32552">
    <property type="entry name" value="FERRICHROME IRON RECEPTOR-RELATED"/>
    <property type="match status" value="1"/>
</dbReference>
<dbReference type="STRING" id="1789224.BFG52_00820"/>
<evidence type="ECO:0000256" key="15">
    <source>
        <dbReference type="PROSITE-ProRule" id="PRU10144"/>
    </source>
</evidence>
<keyword evidence="20" id="KW-1185">Reference proteome</keyword>
<evidence type="ECO:0000256" key="7">
    <source>
        <dbReference type="ARBA" id="ARBA00022729"/>
    </source>
</evidence>
<dbReference type="AlphaFoldDB" id="A0A1B2M3M6"/>
<keyword evidence="9" id="KW-0406">Ion transport</keyword>
<evidence type="ECO:0000256" key="14">
    <source>
        <dbReference type="PROSITE-ProRule" id="PRU01360"/>
    </source>
</evidence>
<dbReference type="InterPro" id="IPR037066">
    <property type="entry name" value="Plug_dom_sf"/>
</dbReference>
<evidence type="ECO:0000256" key="16">
    <source>
        <dbReference type="RuleBase" id="RU003357"/>
    </source>
</evidence>
<accession>A0A1B2M3M6</accession>
<dbReference type="GO" id="GO:0015891">
    <property type="term" value="P:siderophore transport"/>
    <property type="evidence" value="ECO:0007669"/>
    <property type="project" value="InterPro"/>
</dbReference>
<evidence type="ECO:0000313" key="20">
    <source>
        <dbReference type="Proteomes" id="UP000093391"/>
    </source>
</evidence>
<dbReference type="InterPro" id="IPR000531">
    <property type="entry name" value="Beta-barrel_TonB"/>
</dbReference>
<dbReference type="Pfam" id="PF00593">
    <property type="entry name" value="TonB_dep_Rec_b-barrel"/>
    <property type="match status" value="1"/>
</dbReference>
<evidence type="ECO:0000256" key="10">
    <source>
        <dbReference type="ARBA" id="ARBA00023077"/>
    </source>
</evidence>
<evidence type="ECO:0000313" key="19">
    <source>
        <dbReference type="EMBL" id="AOA59810.1"/>
    </source>
</evidence>
<evidence type="ECO:0000256" key="4">
    <source>
        <dbReference type="ARBA" id="ARBA00022452"/>
    </source>
</evidence>
<keyword evidence="3 14" id="KW-0813">Transport</keyword>
<evidence type="ECO:0000256" key="2">
    <source>
        <dbReference type="ARBA" id="ARBA00009810"/>
    </source>
</evidence>
<keyword evidence="6 14" id="KW-0812">Transmembrane</keyword>
<comment type="subcellular location">
    <subcellularLocation>
        <location evidence="1 14">Cell outer membrane</location>
        <topology evidence="1 14">Multi-pass membrane protein</topology>
    </subcellularLocation>
</comment>
<evidence type="ECO:0000256" key="9">
    <source>
        <dbReference type="ARBA" id="ARBA00023065"/>
    </source>
</evidence>
<proteinExistence type="inferred from homology"/>
<evidence type="ECO:0000256" key="8">
    <source>
        <dbReference type="ARBA" id="ARBA00023004"/>
    </source>
</evidence>
<dbReference type="InterPro" id="IPR036942">
    <property type="entry name" value="Beta-barrel_TonB_sf"/>
</dbReference>
<dbReference type="Gene3D" id="2.40.170.20">
    <property type="entry name" value="TonB-dependent receptor, beta-barrel domain"/>
    <property type="match status" value="1"/>
</dbReference>
<dbReference type="InterPro" id="IPR010917">
    <property type="entry name" value="TonB_rcpt_CS"/>
</dbReference>
<dbReference type="NCBIfam" id="TIGR01783">
    <property type="entry name" value="TonB-siderophor"/>
    <property type="match status" value="1"/>
</dbReference>
<evidence type="ECO:0000256" key="1">
    <source>
        <dbReference type="ARBA" id="ARBA00004571"/>
    </source>
</evidence>
<dbReference type="InterPro" id="IPR039426">
    <property type="entry name" value="TonB-dep_rcpt-like"/>
</dbReference>
<evidence type="ECO:0000256" key="3">
    <source>
        <dbReference type="ARBA" id="ARBA00022448"/>
    </source>
</evidence>
<dbReference type="InterPro" id="IPR010105">
    <property type="entry name" value="TonB_sidphr_rcpt"/>
</dbReference>
<dbReference type="EMBL" id="CP016895">
    <property type="protein sequence ID" value="AOA59810.1"/>
    <property type="molecule type" value="Genomic_DNA"/>
</dbReference>
<comment type="similarity">
    <text evidence="2 14 16">Belongs to the TonB-dependent receptor family.</text>
</comment>
<keyword evidence="7" id="KW-0732">Signal</keyword>
<dbReference type="GO" id="GO:0015344">
    <property type="term" value="F:siderophore uptake transmembrane transporter activity"/>
    <property type="evidence" value="ECO:0007669"/>
    <property type="project" value="TreeGrafter"/>
</dbReference>
<sequence>MNLRRLNPLSRSIGLICLGISVASTGYAEQAASQTSATSPVLEQDVIELPTIVATAQKKAVVAAGTLGARSARETPFSIQQIDSKQIEEQQAKSLGQLFANEAGVAAQGNSYAINSHALSVRGLSLDFVNGYKIDGHPFQMASVELPLELFQEVQLLKGATGFLYGIGSPGGTLNYITKKPTDDTQSALSIGYRSDSIVTVHADTGGRLGSDERYGYRFNVVNEKGQTFNGTDLERQAISAAFDAQITPNLVWRANGLYQQRDLKGGISSYSVAGAGAYAYQGDALPKAISGAKNLTAYDQSYYDSDLWALSTGLNWQINDLWRLDASYAHTFKRIESRDETLHLVNEQGDYHLALRQFYRPTLQYDSWQLRLEGEWQTGWLKHKIVTGLERQTQSRDLNIGDPNIDPDLNTGGQNHVYPAGGVLPSGNIYAGSLALHYDGDSPREYFRISDWETRSVYFSDTLSIHEQWSLLLGLRKFDYENKNYFVSGKLRNHYREKPLSPTAALLFYPNKNTTLYASYVEALDDGGYVGSTYANAYAQLSPLESKQYELGLKAEYQNWALTSALFRIEKGMGYANAENYYIADGQVTYDGFELAGHYQPTPSLRLNASATFLDAEYKEAEAQLIGNRPAAVARIQANLGAEQKIEAIPGLKLHGNVQYIGSQYIDAANRLKVPTFEVVNIGLSYRVPLGEQQLTYRAEINNLFDKKYWLASSNALSVAAPRTLSLNIKYDF</sequence>
<feature type="domain" description="TonB-dependent receptor-like beta-barrel" evidence="17">
    <location>
        <begin position="273"/>
        <end position="705"/>
    </location>
</feature>
<keyword evidence="10 16" id="KW-0798">TonB box</keyword>